<evidence type="ECO:0000256" key="2">
    <source>
        <dbReference type="ARBA" id="ARBA00009773"/>
    </source>
</evidence>
<feature type="transmembrane region" description="Helical" evidence="6">
    <location>
        <begin position="236"/>
        <end position="256"/>
    </location>
</feature>
<feature type="transmembrane region" description="Helical" evidence="6">
    <location>
        <begin position="144"/>
        <end position="166"/>
    </location>
</feature>
<dbReference type="EMBL" id="RKLV01000003">
    <property type="protein sequence ID" value="MCX2818547.1"/>
    <property type="molecule type" value="Genomic_DNA"/>
</dbReference>
<evidence type="ECO:0000256" key="6">
    <source>
        <dbReference type="SAM" id="Phobius"/>
    </source>
</evidence>
<accession>A0A9Q4C282</accession>
<keyword evidence="8" id="KW-1185">Reference proteome</keyword>
<organism evidence="7 8">
    <name type="scientific">Halorutilus salinus</name>
    <dbReference type="NCBI Taxonomy" id="2487751"/>
    <lineage>
        <taxon>Archaea</taxon>
        <taxon>Methanobacteriati</taxon>
        <taxon>Methanobacteriota</taxon>
        <taxon>Stenosarchaea group</taxon>
        <taxon>Halobacteria</taxon>
        <taxon>Halorutilales</taxon>
        <taxon>Halorutilaceae</taxon>
        <taxon>Halorutilus</taxon>
    </lineage>
</organism>
<evidence type="ECO:0000256" key="1">
    <source>
        <dbReference type="ARBA" id="ARBA00004141"/>
    </source>
</evidence>
<reference evidence="7" key="1">
    <citation type="submission" date="2022-09" db="EMBL/GenBank/DDBJ databases">
        <title>Haloadaptaus new haloarchaeum isolated from saline soil.</title>
        <authorList>
            <person name="Duran-Viseras A."/>
            <person name="Sanchez-Porro C."/>
            <person name="Ventosa A."/>
        </authorList>
    </citation>
    <scope>NUCLEOTIDE SEQUENCE</scope>
    <source>
        <strain evidence="7">F3-133</strain>
    </source>
</reference>
<comment type="subcellular location">
    <subcellularLocation>
        <location evidence="1">Membrane</location>
        <topology evidence="1">Multi-pass membrane protein</topology>
    </subcellularLocation>
</comment>
<dbReference type="InterPro" id="IPR002549">
    <property type="entry name" value="AI-2E-like"/>
</dbReference>
<evidence type="ECO:0000256" key="3">
    <source>
        <dbReference type="ARBA" id="ARBA00022692"/>
    </source>
</evidence>
<evidence type="ECO:0000256" key="5">
    <source>
        <dbReference type="ARBA" id="ARBA00023136"/>
    </source>
</evidence>
<feature type="transmembrane region" description="Helical" evidence="6">
    <location>
        <begin position="12"/>
        <end position="41"/>
    </location>
</feature>
<dbReference type="Proteomes" id="UP001149411">
    <property type="component" value="Unassembled WGS sequence"/>
</dbReference>
<dbReference type="PANTHER" id="PTHR21716">
    <property type="entry name" value="TRANSMEMBRANE PROTEIN"/>
    <property type="match status" value="1"/>
</dbReference>
<feature type="transmembrane region" description="Helical" evidence="6">
    <location>
        <begin position="204"/>
        <end position="224"/>
    </location>
</feature>
<evidence type="ECO:0000256" key="4">
    <source>
        <dbReference type="ARBA" id="ARBA00022989"/>
    </source>
</evidence>
<feature type="transmembrane region" description="Helical" evidence="6">
    <location>
        <begin position="61"/>
        <end position="85"/>
    </location>
</feature>
<feature type="transmembrane region" description="Helical" evidence="6">
    <location>
        <begin position="309"/>
        <end position="342"/>
    </location>
</feature>
<comment type="caution">
    <text evidence="7">The sequence shown here is derived from an EMBL/GenBank/DDBJ whole genome shotgun (WGS) entry which is preliminary data.</text>
</comment>
<proteinExistence type="inferred from homology"/>
<name>A0A9Q4C282_9EURY</name>
<comment type="similarity">
    <text evidence="2">Belongs to the autoinducer-2 exporter (AI-2E) (TC 2.A.86) family.</text>
</comment>
<keyword evidence="5 6" id="KW-0472">Membrane</keyword>
<keyword evidence="4 6" id="KW-1133">Transmembrane helix</keyword>
<dbReference type="AlphaFoldDB" id="A0A9Q4C282"/>
<dbReference type="RefSeq" id="WP_266086389.1">
    <property type="nucleotide sequence ID" value="NZ_RKLV01000003.1"/>
</dbReference>
<evidence type="ECO:0000313" key="7">
    <source>
        <dbReference type="EMBL" id="MCX2818547.1"/>
    </source>
</evidence>
<evidence type="ECO:0000313" key="8">
    <source>
        <dbReference type="Proteomes" id="UP001149411"/>
    </source>
</evidence>
<protein>
    <submittedName>
        <fullName evidence="7">AI-2E family transporter</fullName>
    </submittedName>
</protein>
<dbReference type="Pfam" id="PF01594">
    <property type="entry name" value="AI-2E_transport"/>
    <property type="match status" value="1"/>
</dbReference>
<keyword evidence="3 6" id="KW-0812">Transmembrane</keyword>
<dbReference type="GO" id="GO:0016020">
    <property type="term" value="C:membrane"/>
    <property type="evidence" value="ECO:0007669"/>
    <property type="project" value="UniProtKB-SubCell"/>
</dbReference>
<gene>
    <name evidence="7" type="ORF">EGH25_04160</name>
</gene>
<sequence>MADVERTALALLGLGLAAVVAYVGYVFVAPLTVAVFVYYATRPVYRRLGALPVDLPASLRASVSILFIGVPLVLLVGYTVVLVAVETQALVERYRLFETLLDGADSYIDTDRLPDPTFESVFEAYRSGEFDAAIGFLRQNLTALTGFVTGFLFNLFVVTVTAYYLLVDGARLRSYVLRYDESGVLRRYLDAADRELSSVLFGNLLNVLVVGVVGVVVFTAYNAYVPAAVEIPSPALAGALTGVASLIPVVGMKVVYVPLAGYVAVRTFLAGDTSLLVYVAGFVGVTAVAVDFVPDIVLRPYLSGERTHVGLLMLAYIFGPAVFGVYGLFFAPIVLVLALTFADVALPHLLGVDEEQKTLDGF</sequence>
<dbReference type="PANTHER" id="PTHR21716:SF4">
    <property type="entry name" value="TRANSMEMBRANE PROTEIN 245"/>
    <property type="match status" value="1"/>
</dbReference>
<feature type="transmembrane region" description="Helical" evidence="6">
    <location>
        <begin position="276"/>
        <end position="297"/>
    </location>
</feature>